<dbReference type="Pfam" id="PF04851">
    <property type="entry name" value="ResIII"/>
    <property type="match status" value="1"/>
</dbReference>
<dbReference type="InterPro" id="IPR014720">
    <property type="entry name" value="dsRBD_dom"/>
</dbReference>
<dbReference type="PROSITE" id="PS51194">
    <property type="entry name" value="HELICASE_CTER"/>
    <property type="match status" value="1"/>
</dbReference>
<dbReference type="PANTHER" id="PTHR14074:SF16">
    <property type="entry name" value="ANTIVIRAL INNATE IMMUNE RESPONSE RECEPTOR RIG-I"/>
    <property type="match status" value="1"/>
</dbReference>
<dbReference type="SMART" id="SM00487">
    <property type="entry name" value="DEXDc"/>
    <property type="match status" value="1"/>
</dbReference>
<dbReference type="VEuPathDB" id="AmoebaDB:DICPUDRAFT_150900"/>
<dbReference type="OMA" id="QFERNIT"/>
<reference evidence="4" key="1">
    <citation type="journal article" date="2011" name="Genome Biol.">
        <title>Comparative genomics of the social amoebae Dictyostelium discoideum and Dictyostelium purpureum.</title>
        <authorList>
            <consortium name="US DOE Joint Genome Institute (JGI-PGF)"/>
            <person name="Sucgang R."/>
            <person name="Kuo A."/>
            <person name="Tian X."/>
            <person name="Salerno W."/>
            <person name="Parikh A."/>
            <person name="Feasley C.L."/>
            <person name="Dalin E."/>
            <person name="Tu H."/>
            <person name="Huang E."/>
            <person name="Barry K."/>
            <person name="Lindquist E."/>
            <person name="Shapiro H."/>
            <person name="Bruce D."/>
            <person name="Schmutz J."/>
            <person name="Salamov A."/>
            <person name="Fey P."/>
            <person name="Gaudet P."/>
            <person name="Anjard C."/>
            <person name="Babu M.M."/>
            <person name="Basu S."/>
            <person name="Bushmanova Y."/>
            <person name="van der Wel H."/>
            <person name="Katoh-Kurasawa M."/>
            <person name="Dinh C."/>
            <person name="Coutinho P.M."/>
            <person name="Saito T."/>
            <person name="Elias M."/>
            <person name="Schaap P."/>
            <person name="Kay R.R."/>
            <person name="Henrissat B."/>
            <person name="Eichinger L."/>
            <person name="Rivero F."/>
            <person name="Putnam N.H."/>
            <person name="West C.M."/>
            <person name="Loomis W.F."/>
            <person name="Chisholm R.L."/>
            <person name="Shaulsky G."/>
            <person name="Strassmann J.E."/>
            <person name="Queller D.C."/>
            <person name="Kuspa A."/>
            <person name="Grigoriev I.V."/>
        </authorList>
    </citation>
    <scope>NUCLEOTIDE SEQUENCE [LARGE SCALE GENOMIC DNA]</scope>
    <source>
        <strain evidence="4">QSDP1</strain>
    </source>
</reference>
<feature type="domain" description="Helicase ATP-binding" evidence="1">
    <location>
        <begin position="218"/>
        <end position="383"/>
    </location>
</feature>
<dbReference type="Pfam" id="PF00035">
    <property type="entry name" value="dsrm"/>
    <property type="match status" value="1"/>
</dbReference>
<dbReference type="KEGG" id="dpp:DICPUDRAFT_150900"/>
<dbReference type="Pfam" id="PF00271">
    <property type="entry name" value="Helicase_C"/>
    <property type="match status" value="1"/>
</dbReference>
<dbReference type="FunCoup" id="F0ZHJ1">
    <property type="interactions" value="62"/>
</dbReference>
<dbReference type="Gene3D" id="3.40.50.300">
    <property type="entry name" value="P-loop containing nucleotide triphosphate hydrolases"/>
    <property type="match status" value="2"/>
</dbReference>
<dbReference type="GO" id="GO:0003677">
    <property type="term" value="F:DNA binding"/>
    <property type="evidence" value="ECO:0007669"/>
    <property type="project" value="InterPro"/>
</dbReference>
<evidence type="ECO:0008006" key="5">
    <source>
        <dbReference type="Google" id="ProtNLM"/>
    </source>
</evidence>
<accession>F0ZHJ1</accession>
<dbReference type="InterPro" id="IPR027417">
    <property type="entry name" value="P-loop_NTPase"/>
</dbReference>
<dbReference type="GO" id="GO:0031149">
    <property type="term" value="P:sorocarp stalk cell differentiation"/>
    <property type="evidence" value="ECO:0007669"/>
    <property type="project" value="EnsemblProtists"/>
</dbReference>
<dbReference type="GO" id="GO:0005634">
    <property type="term" value="C:nucleus"/>
    <property type="evidence" value="ECO:0007669"/>
    <property type="project" value="EnsemblProtists"/>
</dbReference>
<dbReference type="SMART" id="SM00490">
    <property type="entry name" value="HELICc"/>
    <property type="match status" value="1"/>
</dbReference>
<keyword evidence="4" id="KW-1185">Reference proteome</keyword>
<evidence type="ECO:0000313" key="4">
    <source>
        <dbReference type="Proteomes" id="UP000001064"/>
    </source>
</evidence>
<proteinExistence type="predicted"/>
<organism evidence="3 4">
    <name type="scientific">Dictyostelium purpureum</name>
    <name type="common">Slime mold</name>
    <dbReference type="NCBI Taxonomy" id="5786"/>
    <lineage>
        <taxon>Eukaryota</taxon>
        <taxon>Amoebozoa</taxon>
        <taxon>Evosea</taxon>
        <taxon>Eumycetozoa</taxon>
        <taxon>Dictyostelia</taxon>
        <taxon>Dictyosteliales</taxon>
        <taxon>Dictyosteliaceae</taxon>
        <taxon>Dictyostelium</taxon>
    </lineage>
</organism>
<dbReference type="CDD" id="cd18034">
    <property type="entry name" value="DEXHc_dicer"/>
    <property type="match status" value="1"/>
</dbReference>
<dbReference type="OrthoDB" id="416741at2759"/>
<dbReference type="EMBL" id="GL871022">
    <property type="protein sequence ID" value="EGC36577.1"/>
    <property type="molecule type" value="Genomic_DNA"/>
</dbReference>
<evidence type="ECO:0000259" key="1">
    <source>
        <dbReference type="PROSITE" id="PS51192"/>
    </source>
</evidence>
<dbReference type="InterPro" id="IPR006935">
    <property type="entry name" value="Helicase/UvrB_N"/>
</dbReference>
<evidence type="ECO:0000259" key="2">
    <source>
        <dbReference type="PROSITE" id="PS51194"/>
    </source>
</evidence>
<dbReference type="GO" id="GO:0005524">
    <property type="term" value="F:ATP binding"/>
    <property type="evidence" value="ECO:0007669"/>
    <property type="project" value="InterPro"/>
</dbReference>
<dbReference type="GO" id="GO:1900369">
    <property type="term" value="P:negative regulation of post-transcriptional gene silencing by regulatory ncRNA"/>
    <property type="evidence" value="ECO:0007669"/>
    <property type="project" value="EnsemblProtists"/>
</dbReference>
<dbReference type="PROSITE" id="PS51192">
    <property type="entry name" value="HELICASE_ATP_BIND_1"/>
    <property type="match status" value="1"/>
</dbReference>
<dbReference type="SUPFAM" id="SSF54768">
    <property type="entry name" value="dsRNA-binding domain-like"/>
    <property type="match status" value="1"/>
</dbReference>
<dbReference type="GO" id="GO:0016787">
    <property type="term" value="F:hydrolase activity"/>
    <property type="evidence" value="ECO:0007669"/>
    <property type="project" value="InterPro"/>
</dbReference>
<dbReference type="RefSeq" id="XP_003286881.1">
    <property type="nucleotide sequence ID" value="XM_003286833.1"/>
</dbReference>
<dbReference type="Gene3D" id="3.30.160.20">
    <property type="match status" value="1"/>
</dbReference>
<dbReference type="Proteomes" id="UP000001064">
    <property type="component" value="Unassembled WGS sequence"/>
</dbReference>
<gene>
    <name evidence="3" type="ORF">DICPUDRAFT_150900</name>
</gene>
<dbReference type="GO" id="GO:0005737">
    <property type="term" value="C:cytoplasm"/>
    <property type="evidence" value="ECO:0000318"/>
    <property type="project" value="GO_Central"/>
</dbReference>
<evidence type="ECO:0000313" key="3">
    <source>
        <dbReference type="EMBL" id="EGC36577.1"/>
    </source>
</evidence>
<dbReference type="AlphaFoldDB" id="F0ZHJ1"/>
<dbReference type="GeneID" id="10500314"/>
<dbReference type="InterPro" id="IPR014001">
    <property type="entry name" value="Helicase_ATP-bd"/>
</dbReference>
<protein>
    <recommendedName>
        <fullName evidence="5">RNA helicase</fullName>
    </recommendedName>
</protein>
<name>F0ZHJ1_DICPU</name>
<dbReference type="SUPFAM" id="SSF52540">
    <property type="entry name" value="P-loop containing nucleoside triphosphate hydrolases"/>
    <property type="match status" value="2"/>
</dbReference>
<dbReference type="InParanoid" id="F0ZHJ1"/>
<dbReference type="eggNOG" id="KOG0701">
    <property type="taxonomic scope" value="Eukaryota"/>
</dbReference>
<dbReference type="STRING" id="5786.F0ZHJ1"/>
<feature type="domain" description="Helicase C-terminal" evidence="2">
    <location>
        <begin position="530"/>
        <end position="690"/>
    </location>
</feature>
<sequence>MDLDPIHYKGLLQTHFQKARLIYPEFRNETRGPDHQKEFRKSEEECAKKTMEYIKAKSQDSTDNLIGKNSKSYDNFILNSKNVIKNSLTNNNNNNNNNNNDNDNSTIPIKKISNYSVVNVSDTNINQEEPLNVKETIDSFRSSILNENQIKQYNKIDISKLYEGVDNVSKFKNNEKDKKFSIKFDPNISKKTPVIKSNIDNIIPVPLNKQPRPYQIEIFKESMKQDIICCLPTGLGKTLISCMVIKRMKELNPMKRIIFMVDRIPLVQQQSKVIAEETGLQVLAAHGDSFKNTQLSQSFDVLVIIGALLINLIINNEIDLNHFCLIVTDEAHHIVKGHPFAVALKHFPEIERTNRPKLLGLTASPAGKKDFISTLISLKVISRASHCKLIKAPHHLIEPHLNSKNTIVYPIKVNNLERWCLDIVGNIMEEIQLSESALNELLSSADETLVERNKNIIDFLISFSNKLDTYMNFGDFSDTGVSNLKEFLNKEISNIPDARIKGKLRDLLNTIPDDELIAQNHSKLKMALTILNEFYQKNRNNDGSSNFRAIIFVKTRKSAARLVEILNVIKNKGDFSFLKPTIVVGHGSKSNDGMSISKQKDAIDRFRQDKCNLIVATSVVEEGFDVPECNLVIRLDPPTTVTANIQSRGRLRSKDSYFIGIVKECDREEGVYESFRKQEEFLDTAIDLLTTGTIPPNFNFNNYSDILIGSATQAIEEIAQRLSSAGFPMKLSWDIPQIGGSDHNPEFKCSLYINDKYIHSTIAETKKKAKDKSSLALLSSHQIYIIIKDL</sequence>
<dbReference type="PANTHER" id="PTHR14074">
    <property type="entry name" value="HELICASE WITH DEATH DOMAIN-RELATED"/>
    <property type="match status" value="1"/>
</dbReference>
<dbReference type="InterPro" id="IPR051363">
    <property type="entry name" value="RLR_Helicase"/>
</dbReference>
<dbReference type="InterPro" id="IPR001650">
    <property type="entry name" value="Helicase_C-like"/>
</dbReference>